<protein>
    <submittedName>
        <fullName evidence="2">Uncharacterized protein</fullName>
    </submittedName>
</protein>
<dbReference type="EMBL" id="KZ679256">
    <property type="protein sequence ID" value="PTB47066.1"/>
    <property type="molecule type" value="Genomic_DNA"/>
</dbReference>
<sequence>MAKDSRKSLLAEPVTAISRRESRGGEPVKLPGSENPSSPRAVLLVLVVRVQTWADRSQLNGTRHPSLSADKHCLWPCFIGLAKAKLLQSLEAARTWQIEFHTCLSPRIATEIVAFLVDGQCLVGSAGSRANHRQHQQRSTASSSYACNPSAHCTVTTFMQRVSFRQ</sequence>
<proteinExistence type="predicted"/>
<accession>A0A2T3ZQJ3</accession>
<evidence type="ECO:0000256" key="1">
    <source>
        <dbReference type="SAM" id="MobiDB-lite"/>
    </source>
</evidence>
<dbReference type="Proteomes" id="UP000240493">
    <property type="component" value="Unassembled WGS sequence"/>
</dbReference>
<evidence type="ECO:0000313" key="2">
    <source>
        <dbReference type="EMBL" id="PTB47066.1"/>
    </source>
</evidence>
<keyword evidence="3" id="KW-1185">Reference proteome</keyword>
<organism evidence="2 3">
    <name type="scientific">Trichoderma asperellum (strain ATCC 204424 / CBS 433.97 / NBRC 101777)</name>
    <dbReference type="NCBI Taxonomy" id="1042311"/>
    <lineage>
        <taxon>Eukaryota</taxon>
        <taxon>Fungi</taxon>
        <taxon>Dikarya</taxon>
        <taxon>Ascomycota</taxon>
        <taxon>Pezizomycotina</taxon>
        <taxon>Sordariomycetes</taxon>
        <taxon>Hypocreomycetidae</taxon>
        <taxon>Hypocreales</taxon>
        <taxon>Hypocreaceae</taxon>
        <taxon>Trichoderma</taxon>
    </lineage>
</organism>
<evidence type="ECO:0000313" key="3">
    <source>
        <dbReference type="Proteomes" id="UP000240493"/>
    </source>
</evidence>
<gene>
    <name evidence="2" type="ORF">M441DRAFT_230291</name>
</gene>
<reference evidence="2 3" key="1">
    <citation type="submission" date="2016-07" db="EMBL/GenBank/DDBJ databases">
        <title>Multiple horizontal gene transfer events from other fungi enriched the ability of initially mycotrophic Trichoderma (Ascomycota) to feed on dead plant biomass.</title>
        <authorList>
            <consortium name="DOE Joint Genome Institute"/>
            <person name="Aerts A."/>
            <person name="Atanasova L."/>
            <person name="Chenthamara K."/>
            <person name="Zhang J."/>
            <person name="Grujic M."/>
            <person name="Henrissat B."/>
            <person name="Kuo A."/>
            <person name="Salamov A."/>
            <person name="Lipzen A."/>
            <person name="Labutti K."/>
            <person name="Barry K."/>
            <person name="Miao Y."/>
            <person name="Rahimi M.J."/>
            <person name="Shen Q."/>
            <person name="Grigoriev I.V."/>
            <person name="Kubicek C.P."/>
            <person name="Druzhinina I.S."/>
        </authorList>
    </citation>
    <scope>NUCLEOTIDE SEQUENCE [LARGE SCALE GENOMIC DNA]</scope>
    <source>
        <strain evidence="2 3">CBS 433.97</strain>
    </source>
</reference>
<feature type="region of interest" description="Disordered" evidence="1">
    <location>
        <begin position="1"/>
        <end position="36"/>
    </location>
</feature>
<name>A0A2T3ZQJ3_TRIA4</name>
<dbReference type="AlphaFoldDB" id="A0A2T3ZQJ3"/>